<reference evidence="1 2" key="1">
    <citation type="submission" date="2020-01" db="EMBL/GenBank/DDBJ databases">
        <title>Paenibacillus soybeanensis sp. nov. isolated from the nodules of soybean (Glycine max(L.) Merr).</title>
        <authorList>
            <person name="Wang H."/>
        </authorList>
    </citation>
    <scope>NUCLEOTIDE SEQUENCE [LARGE SCALE GENOMIC DNA]</scope>
    <source>
        <strain evidence="1 2">T1</strain>
    </source>
</reference>
<comment type="caution">
    <text evidence="1">The sequence shown here is derived from an EMBL/GenBank/DDBJ whole genome shotgun (WGS) entry which is preliminary data.</text>
</comment>
<proteinExistence type="predicted"/>
<dbReference type="Proteomes" id="UP000665561">
    <property type="component" value="Unassembled WGS sequence"/>
</dbReference>
<sequence>MNHEITVNLYGDWLETVKQVFRGSGQPLPDDLTPDQVALAYFLQTAPSKEEALRQRDTNEARLTDMQQKLLDNFEAIVLPDLRSRTGYEGNAFVFRWIYGQGGEHIVEERSSYRIPL</sequence>
<evidence type="ECO:0000313" key="2">
    <source>
        <dbReference type="Proteomes" id="UP000665561"/>
    </source>
</evidence>
<gene>
    <name evidence="1" type="ORF">GT019_17940</name>
</gene>
<accession>A0ABW9XSW4</accession>
<keyword evidence="2" id="KW-1185">Reference proteome</keyword>
<dbReference type="RefSeq" id="WP_161744565.1">
    <property type="nucleotide sequence ID" value="NZ_JAAAMV010000015.1"/>
</dbReference>
<evidence type="ECO:0000313" key="1">
    <source>
        <dbReference type="EMBL" id="NBD25757.1"/>
    </source>
</evidence>
<protein>
    <submittedName>
        <fullName evidence="1">Uncharacterized protein</fullName>
    </submittedName>
</protein>
<name>A0ABW9XSW4_9BACL</name>
<dbReference type="EMBL" id="JAAAMV010000015">
    <property type="protein sequence ID" value="NBD25757.1"/>
    <property type="molecule type" value="Genomic_DNA"/>
</dbReference>
<organism evidence="1 2">
    <name type="scientific">Paenibacillus glycinis</name>
    <dbReference type="NCBI Taxonomy" id="2697035"/>
    <lineage>
        <taxon>Bacteria</taxon>
        <taxon>Bacillati</taxon>
        <taxon>Bacillota</taxon>
        <taxon>Bacilli</taxon>
        <taxon>Bacillales</taxon>
        <taxon>Paenibacillaceae</taxon>
        <taxon>Paenibacillus</taxon>
    </lineage>
</organism>